<protein>
    <submittedName>
        <fullName evidence="2">Isoprenoid biosynthesis protein ElbB</fullName>
    </submittedName>
</protein>
<dbReference type="Proteomes" id="UP000262325">
    <property type="component" value="Unassembled WGS sequence"/>
</dbReference>
<evidence type="ECO:0000313" key="3">
    <source>
        <dbReference type="Proteomes" id="UP000262325"/>
    </source>
</evidence>
<dbReference type="PANTHER" id="PTHR10224">
    <property type="entry name" value="ES1 PROTEIN HOMOLOG, MITOCHONDRIAL"/>
    <property type="match status" value="1"/>
</dbReference>
<dbReference type="Gene3D" id="3.40.50.880">
    <property type="match status" value="1"/>
</dbReference>
<dbReference type="InterPro" id="IPR029062">
    <property type="entry name" value="Class_I_gatase-like"/>
</dbReference>
<dbReference type="PIRSF" id="PIRSF006320">
    <property type="entry name" value="Elb2"/>
    <property type="match status" value="1"/>
</dbReference>
<dbReference type="NCBIfam" id="NF008747">
    <property type="entry name" value="PRK11780.1"/>
    <property type="match status" value="1"/>
</dbReference>
<organism evidence="2 3">
    <name type="scientific">Flexistipes sinusarabici</name>
    <dbReference type="NCBI Taxonomy" id="2352"/>
    <lineage>
        <taxon>Bacteria</taxon>
        <taxon>Pseudomonadati</taxon>
        <taxon>Deferribacterota</taxon>
        <taxon>Deferribacteres</taxon>
        <taxon>Deferribacterales</taxon>
        <taxon>Flexistipitaceae</taxon>
        <taxon>Flexistipes</taxon>
    </lineage>
</organism>
<gene>
    <name evidence="2" type="ORF">DHM44_08435</name>
</gene>
<dbReference type="OMA" id="AQVQCFA"/>
<dbReference type="Pfam" id="PF01965">
    <property type="entry name" value="DJ-1_PfpI"/>
    <property type="match status" value="1"/>
</dbReference>
<dbReference type="RefSeq" id="WP_013886689.1">
    <property type="nucleotide sequence ID" value="NZ_JAAZVV010000036.1"/>
</dbReference>
<dbReference type="InterPro" id="IPR002818">
    <property type="entry name" value="DJ-1/PfpI"/>
</dbReference>
<reference evidence="2 3" key="1">
    <citation type="journal article" date="2018" name="Nat. Biotechnol.">
        <title>A standardized bacterial taxonomy based on genome phylogeny substantially revises the tree of life.</title>
        <authorList>
            <person name="Parks D.H."/>
            <person name="Chuvochina M."/>
            <person name="Waite D.W."/>
            <person name="Rinke C."/>
            <person name="Skarshewski A."/>
            <person name="Chaumeil P.A."/>
            <person name="Hugenholtz P."/>
        </authorList>
    </citation>
    <scope>NUCLEOTIDE SEQUENCE [LARGE SCALE GENOMIC DNA]</scope>
    <source>
        <strain evidence="2">UBA8672</strain>
    </source>
</reference>
<dbReference type="PANTHER" id="PTHR10224:SF12">
    <property type="entry name" value="GLYOXALASE ELBB"/>
    <property type="match status" value="1"/>
</dbReference>
<dbReference type="SUPFAM" id="SSF52317">
    <property type="entry name" value="Class I glutamine amidotransferase-like"/>
    <property type="match status" value="1"/>
</dbReference>
<dbReference type="AlphaFoldDB" id="A0A3D5QD01"/>
<name>A0A3D5QD01_FLESI</name>
<feature type="domain" description="DJ-1/PfpI" evidence="1">
    <location>
        <begin position="13"/>
        <end position="192"/>
    </location>
</feature>
<dbReference type="CDD" id="cd03133">
    <property type="entry name" value="GATase1_ES1"/>
    <property type="match status" value="1"/>
</dbReference>
<accession>A0A3D5QD01</accession>
<sequence length="220" mass="23559">MPKIGVIFSGCGVFDGTEITEAVMTLYFLEKKGADIVCMAPNIEQYHVVNHLTGDVDESKKRNVLEEAARLVRGNVKDISEVDINELDALVIPGGFGAAKNLTTYAIEGNDCKVNEDVKKAVNTIVTSKKPMAAICIAPVLVAKALEGTGITSKITIGSDENVAGSIESFGATHVECPVKEAVVDEENKIITTPAFMLAQNTLEVAAGIEKTIENLYRFL</sequence>
<comment type="caution">
    <text evidence="2">The sequence shown here is derived from an EMBL/GenBank/DDBJ whole genome shotgun (WGS) entry which is preliminary data.</text>
</comment>
<proteinExistence type="predicted"/>
<evidence type="ECO:0000313" key="2">
    <source>
        <dbReference type="EMBL" id="HCW93697.1"/>
    </source>
</evidence>
<dbReference type="InterPro" id="IPR026041">
    <property type="entry name" value="ElbB"/>
</dbReference>
<dbReference type="EMBL" id="DPPF01000174">
    <property type="protein sequence ID" value="HCW93697.1"/>
    <property type="molecule type" value="Genomic_DNA"/>
</dbReference>
<evidence type="ECO:0000259" key="1">
    <source>
        <dbReference type="Pfam" id="PF01965"/>
    </source>
</evidence>